<comment type="caution">
    <text evidence="2">The sequence shown here is derived from an EMBL/GenBank/DDBJ whole genome shotgun (WGS) entry which is preliminary data.</text>
</comment>
<organism evidence="2 3">
    <name type="scientific">Tautonia sociabilis</name>
    <dbReference type="NCBI Taxonomy" id="2080755"/>
    <lineage>
        <taxon>Bacteria</taxon>
        <taxon>Pseudomonadati</taxon>
        <taxon>Planctomycetota</taxon>
        <taxon>Planctomycetia</taxon>
        <taxon>Isosphaerales</taxon>
        <taxon>Isosphaeraceae</taxon>
        <taxon>Tautonia</taxon>
    </lineage>
</organism>
<name>A0A432MEX5_9BACT</name>
<dbReference type="NCBIfam" id="NF047558">
    <property type="entry name" value="TPR_END_plus"/>
    <property type="match status" value="1"/>
</dbReference>
<gene>
    <name evidence="2" type="ORF">TsocGM_20550</name>
</gene>
<dbReference type="AlphaFoldDB" id="A0A432MEX5"/>
<protein>
    <recommendedName>
        <fullName evidence="4">Tetratricopeptide repeat protein</fullName>
    </recommendedName>
</protein>
<reference evidence="2 3" key="2">
    <citation type="submission" date="2019-01" db="EMBL/GenBank/DDBJ databases">
        <title>Tautonia sociabilis, a novel thermotolerant planctomycete of Isosphaeraceae family, isolated from a 4000 m deep subterranean habitat.</title>
        <authorList>
            <person name="Kovaleva O.L."/>
            <person name="Elcheninov A.G."/>
            <person name="Van Heerden E."/>
            <person name="Toshchakov S.V."/>
            <person name="Novikov A."/>
            <person name="Bonch-Osmolovskaya E.A."/>
            <person name="Kublanov I.V."/>
        </authorList>
    </citation>
    <scope>NUCLEOTIDE SEQUENCE [LARGE SCALE GENOMIC DNA]</scope>
    <source>
        <strain evidence="2 3">GM2012</strain>
    </source>
</reference>
<feature type="compositionally biased region" description="Basic and acidic residues" evidence="1">
    <location>
        <begin position="38"/>
        <end position="52"/>
    </location>
</feature>
<dbReference type="Gene3D" id="1.25.40.10">
    <property type="entry name" value="Tetratricopeptide repeat domain"/>
    <property type="match status" value="1"/>
</dbReference>
<dbReference type="RefSeq" id="WP_126727340.1">
    <property type="nucleotide sequence ID" value="NZ_RYZH01000050.1"/>
</dbReference>
<feature type="region of interest" description="Disordered" evidence="1">
    <location>
        <begin position="217"/>
        <end position="241"/>
    </location>
</feature>
<dbReference type="Proteomes" id="UP000280296">
    <property type="component" value="Unassembled WGS sequence"/>
</dbReference>
<proteinExistence type="predicted"/>
<dbReference type="OrthoDB" id="5477554at2"/>
<sequence length="241" mass="26895">MRMPRVPQLLATVLQAGALQLVVGCGWLIEEAPPPEVEEAKPEGTLDPDSAKLRVPGKPPFVTAPRERGRPISDEELKEMTAAELVDRSRLTFEADERIRILRAALEKEPENRDARLELMVALEDKGTDLALNHRLRDESKRPLNEAAQLARELLAEQPIEDRYLVVAATAFYNEACNRSLDGQLDEAVASLREAFELGFDNPIILDDPELDPLRDREDFQELLDRLSPPPEHPGSGAGIE</sequence>
<dbReference type="PROSITE" id="PS51257">
    <property type="entry name" value="PROKAR_LIPOPROTEIN"/>
    <property type="match status" value="1"/>
</dbReference>
<evidence type="ECO:0000313" key="3">
    <source>
        <dbReference type="Proteomes" id="UP000280296"/>
    </source>
</evidence>
<evidence type="ECO:0000256" key="1">
    <source>
        <dbReference type="SAM" id="MobiDB-lite"/>
    </source>
</evidence>
<keyword evidence="3" id="KW-1185">Reference proteome</keyword>
<accession>A0A432MEX5</accession>
<dbReference type="InterPro" id="IPR011990">
    <property type="entry name" value="TPR-like_helical_dom_sf"/>
</dbReference>
<dbReference type="EMBL" id="RYZH01000050">
    <property type="protein sequence ID" value="RUL84322.1"/>
    <property type="molecule type" value="Genomic_DNA"/>
</dbReference>
<evidence type="ECO:0000313" key="2">
    <source>
        <dbReference type="EMBL" id="RUL84322.1"/>
    </source>
</evidence>
<feature type="region of interest" description="Disordered" evidence="1">
    <location>
        <begin position="35"/>
        <end position="68"/>
    </location>
</feature>
<reference evidence="2 3" key="1">
    <citation type="submission" date="2018-12" db="EMBL/GenBank/DDBJ databases">
        <authorList>
            <person name="Toschakov S.V."/>
        </authorList>
    </citation>
    <scope>NUCLEOTIDE SEQUENCE [LARGE SCALE GENOMIC DNA]</scope>
    <source>
        <strain evidence="2 3">GM2012</strain>
    </source>
</reference>
<evidence type="ECO:0008006" key="4">
    <source>
        <dbReference type="Google" id="ProtNLM"/>
    </source>
</evidence>